<keyword evidence="3" id="KW-0813">Transport</keyword>
<feature type="transmembrane region" description="Helical" evidence="8">
    <location>
        <begin position="24"/>
        <end position="47"/>
    </location>
</feature>
<dbReference type="EMBL" id="BLAD01000166">
    <property type="protein sequence ID" value="GES06395.1"/>
    <property type="molecule type" value="Genomic_DNA"/>
</dbReference>
<dbReference type="Proteomes" id="UP000334990">
    <property type="component" value="Unassembled WGS sequence"/>
</dbReference>
<gene>
    <name evidence="9" type="ORF">Acor_84640</name>
</gene>
<evidence type="ECO:0000313" key="9">
    <source>
        <dbReference type="EMBL" id="GES06395.1"/>
    </source>
</evidence>
<comment type="caution">
    <text evidence="9">The sequence shown here is derived from an EMBL/GenBank/DDBJ whole genome shotgun (WGS) entry which is preliminary data.</text>
</comment>
<sequence>MHTDAFARPHAPIPRTARRSRGRVWRGAAAAVLVIAILGVMIGSVTIPLETIGQVMGAHVFGSPAVTDPVHDQIIWDVRVPRVLAGVLVGTALAVTGVVIQAVVRNPLGDHYVIGVTPGASLGAVAAIVLGAGLSRFGVAAAAFAGALAAFAGIVALARRGRGWHRT</sequence>
<keyword evidence="6 8" id="KW-1133">Transmembrane helix</keyword>
<dbReference type="PANTHER" id="PTHR30472:SF25">
    <property type="entry name" value="ABC TRANSPORTER PERMEASE PROTEIN MJ0876-RELATED"/>
    <property type="match status" value="1"/>
</dbReference>
<dbReference type="AlphaFoldDB" id="A0A5M3WBH9"/>
<dbReference type="GO" id="GO:0005886">
    <property type="term" value="C:plasma membrane"/>
    <property type="evidence" value="ECO:0007669"/>
    <property type="project" value="UniProtKB-SubCell"/>
</dbReference>
<evidence type="ECO:0000256" key="2">
    <source>
        <dbReference type="ARBA" id="ARBA00007935"/>
    </source>
</evidence>
<feature type="transmembrane region" description="Helical" evidence="8">
    <location>
        <begin position="137"/>
        <end position="158"/>
    </location>
</feature>
<evidence type="ECO:0000256" key="7">
    <source>
        <dbReference type="ARBA" id="ARBA00023136"/>
    </source>
</evidence>
<protein>
    <recommendedName>
        <fullName evidence="11">Iron ABC transporter permease</fullName>
    </recommendedName>
</protein>
<reference evidence="9 10" key="1">
    <citation type="submission" date="2019-10" db="EMBL/GenBank/DDBJ databases">
        <title>Whole genome shotgun sequence of Acrocarpospora corrugata NBRC 13972.</title>
        <authorList>
            <person name="Ichikawa N."/>
            <person name="Kimura A."/>
            <person name="Kitahashi Y."/>
            <person name="Komaki H."/>
            <person name="Oguchi A."/>
        </authorList>
    </citation>
    <scope>NUCLEOTIDE SEQUENCE [LARGE SCALE GENOMIC DNA]</scope>
    <source>
        <strain evidence="9 10">NBRC 13972</strain>
    </source>
</reference>
<dbReference type="GO" id="GO:0033214">
    <property type="term" value="P:siderophore-iron import into cell"/>
    <property type="evidence" value="ECO:0007669"/>
    <property type="project" value="TreeGrafter"/>
</dbReference>
<keyword evidence="5 8" id="KW-0812">Transmembrane</keyword>
<keyword evidence="10" id="KW-1185">Reference proteome</keyword>
<evidence type="ECO:0000256" key="3">
    <source>
        <dbReference type="ARBA" id="ARBA00022448"/>
    </source>
</evidence>
<dbReference type="GO" id="GO:0022857">
    <property type="term" value="F:transmembrane transporter activity"/>
    <property type="evidence" value="ECO:0007669"/>
    <property type="project" value="InterPro"/>
</dbReference>
<evidence type="ECO:0000256" key="4">
    <source>
        <dbReference type="ARBA" id="ARBA00022475"/>
    </source>
</evidence>
<dbReference type="SUPFAM" id="SSF81345">
    <property type="entry name" value="ABC transporter involved in vitamin B12 uptake, BtuC"/>
    <property type="match status" value="1"/>
</dbReference>
<evidence type="ECO:0000256" key="1">
    <source>
        <dbReference type="ARBA" id="ARBA00004651"/>
    </source>
</evidence>
<evidence type="ECO:0000256" key="8">
    <source>
        <dbReference type="SAM" id="Phobius"/>
    </source>
</evidence>
<keyword evidence="4" id="KW-1003">Cell membrane</keyword>
<keyword evidence="7 8" id="KW-0472">Membrane</keyword>
<comment type="similarity">
    <text evidence="2">Belongs to the binding-protein-dependent transport system permease family. FecCD subfamily.</text>
</comment>
<evidence type="ECO:0000313" key="10">
    <source>
        <dbReference type="Proteomes" id="UP000334990"/>
    </source>
</evidence>
<evidence type="ECO:0000256" key="5">
    <source>
        <dbReference type="ARBA" id="ARBA00022692"/>
    </source>
</evidence>
<dbReference type="PANTHER" id="PTHR30472">
    <property type="entry name" value="FERRIC ENTEROBACTIN TRANSPORT SYSTEM PERMEASE PROTEIN"/>
    <property type="match status" value="1"/>
</dbReference>
<dbReference type="InterPro" id="IPR000522">
    <property type="entry name" value="ABC_transptr_permease_BtuC"/>
</dbReference>
<evidence type="ECO:0008006" key="11">
    <source>
        <dbReference type="Google" id="ProtNLM"/>
    </source>
</evidence>
<feature type="transmembrane region" description="Helical" evidence="8">
    <location>
        <begin position="111"/>
        <end position="131"/>
    </location>
</feature>
<comment type="subcellular location">
    <subcellularLocation>
        <location evidence="1">Cell membrane</location>
        <topology evidence="1">Multi-pass membrane protein</topology>
    </subcellularLocation>
</comment>
<feature type="transmembrane region" description="Helical" evidence="8">
    <location>
        <begin position="83"/>
        <end position="104"/>
    </location>
</feature>
<dbReference type="Gene3D" id="1.10.3470.10">
    <property type="entry name" value="ABC transporter involved in vitamin B12 uptake, BtuC"/>
    <property type="match status" value="1"/>
</dbReference>
<accession>A0A5M3WBH9</accession>
<dbReference type="Pfam" id="PF01032">
    <property type="entry name" value="FecCD"/>
    <property type="match status" value="1"/>
</dbReference>
<dbReference type="InterPro" id="IPR037294">
    <property type="entry name" value="ABC_BtuC-like"/>
</dbReference>
<evidence type="ECO:0000256" key="6">
    <source>
        <dbReference type="ARBA" id="ARBA00022989"/>
    </source>
</evidence>
<proteinExistence type="inferred from homology"/>
<name>A0A5M3WBH9_9ACTN</name>
<organism evidence="9 10">
    <name type="scientific">Acrocarpospora corrugata</name>
    <dbReference type="NCBI Taxonomy" id="35763"/>
    <lineage>
        <taxon>Bacteria</taxon>
        <taxon>Bacillati</taxon>
        <taxon>Actinomycetota</taxon>
        <taxon>Actinomycetes</taxon>
        <taxon>Streptosporangiales</taxon>
        <taxon>Streptosporangiaceae</taxon>
        <taxon>Acrocarpospora</taxon>
    </lineage>
</organism>